<evidence type="ECO:0000313" key="7">
    <source>
        <dbReference type="Proteomes" id="UP001239215"/>
    </source>
</evidence>
<dbReference type="Proteomes" id="UP001239215">
    <property type="component" value="Unassembled WGS sequence"/>
</dbReference>
<dbReference type="GO" id="GO:0031956">
    <property type="term" value="F:medium-chain fatty acid-CoA ligase activity"/>
    <property type="evidence" value="ECO:0007669"/>
    <property type="project" value="TreeGrafter"/>
</dbReference>
<accession>A0AAJ1U0Q9</accession>
<dbReference type="Gene3D" id="3.30.300.30">
    <property type="match status" value="1"/>
</dbReference>
<evidence type="ECO:0000259" key="5">
    <source>
        <dbReference type="Pfam" id="PF13193"/>
    </source>
</evidence>
<dbReference type="SUPFAM" id="SSF56801">
    <property type="entry name" value="Acetyl-CoA synthetase-like"/>
    <property type="match status" value="1"/>
</dbReference>
<dbReference type="InterPro" id="IPR000873">
    <property type="entry name" value="AMP-dep_synth/lig_dom"/>
</dbReference>
<keyword evidence="2 6" id="KW-0436">Ligase</keyword>
<reference evidence="6" key="1">
    <citation type="submission" date="2023-07" db="EMBL/GenBank/DDBJ databases">
        <title>Functional and genomic diversity of the sorghum phyllosphere microbiome.</title>
        <authorList>
            <person name="Shade A."/>
        </authorList>
    </citation>
    <scope>NUCLEOTIDE SEQUENCE</scope>
    <source>
        <strain evidence="6">SORGH_AS_1067</strain>
    </source>
</reference>
<dbReference type="PANTHER" id="PTHR43201">
    <property type="entry name" value="ACYL-COA SYNTHETASE"/>
    <property type="match status" value="1"/>
</dbReference>
<dbReference type="InterPro" id="IPR025110">
    <property type="entry name" value="AMP-bd_C"/>
</dbReference>
<evidence type="ECO:0000256" key="3">
    <source>
        <dbReference type="SAM" id="MobiDB-lite"/>
    </source>
</evidence>
<dbReference type="EC" id="6.2.1.3" evidence="6"/>
<protein>
    <submittedName>
        <fullName evidence="6">Long-chain acyl-CoA synthetase</fullName>
        <ecNumber evidence="6">6.2.1.3</ecNumber>
    </submittedName>
</protein>
<dbReference type="PANTHER" id="PTHR43201:SF5">
    <property type="entry name" value="MEDIUM-CHAIN ACYL-COA LIGASE ACSF2, MITOCHONDRIAL"/>
    <property type="match status" value="1"/>
</dbReference>
<evidence type="ECO:0000313" key="6">
    <source>
        <dbReference type="EMBL" id="MDQ1105871.1"/>
    </source>
</evidence>
<evidence type="ECO:0000256" key="2">
    <source>
        <dbReference type="ARBA" id="ARBA00022598"/>
    </source>
</evidence>
<dbReference type="Gene3D" id="3.40.50.12780">
    <property type="entry name" value="N-terminal domain of ligase-like"/>
    <property type="match status" value="1"/>
</dbReference>
<dbReference type="EMBL" id="JAUTAN010000001">
    <property type="protein sequence ID" value="MDQ1105871.1"/>
    <property type="molecule type" value="Genomic_DNA"/>
</dbReference>
<dbReference type="Pfam" id="PF00501">
    <property type="entry name" value="AMP-binding"/>
    <property type="match status" value="1"/>
</dbReference>
<name>A0AAJ1U0Q9_9ACTN</name>
<evidence type="ECO:0000259" key="4">
    <source>
        <dbReference type="Pfam" id="PF00501"/>
    </source>
</evidence>
<feature type="domain" description="AMP-dependent synthetase/ligase" evidence="4">
    <location>
        <begin position="6"/>
        <end position="364"/>
    </location>
</feature>
<dbReference type="PROSITE" id="PS00455">
    <property type="entry name" value="AMP_BINDING"/>
    <property type="match status" value="1"/>
</dbReference>
<proteinExistence type="inferred from homology"/>
<gene>
    <name evidence="6" type="ORF">QE405_003155</name>
</gene>
<feature type="region of interest" description="Disordered" evidence="3">
    <location>
        <begin position="488"/>
        <end position="507"/>
    </location>
</feature>
<dbReference type="GO" id="GO:0004467">
    <property type="term" value="F:long-chain fatty acid-CoA ligase activity"/>
    <property type="evidence" value="ECO:0007669"/>
    <property type="project" value="UniProtKB-EC"/>
</dbReference>
<dbReference type="AlphaFoldDB" id="A0AAJ1U0Q9"/>
<dbReference type="RefSeq" id="WP_307202508.1">
    <property type="nucleotide sequence ID" value="NZ_JAUTAN010000001.1"/>
</dbReference>
<sequence>MYPPTVAARTPDLPAYVMAATGDQLTFAELDAASNRLAHLLRAHGVVAGDTLVVLLPNGLAWPVAVAAGMRTGLRVTPVNWHLGPPELSALLLEAAPRAVVTTVALGATLRAALADLPEAPAVVLTVDGTAPDGRSLDLWAALREQPAHPVDDELLGARVLFSGGTTGRPKAFRQPLLGVHPLDAPARHPALAERLGIGAGIRFLSPAPSYHAAPFTFQLMTLAAGGTVVCMESFDPERALRALVDHEVTHSQWVPTMLSRLLAVPGRDEIPRAPSHRVAVTSGAPCPVRLKDAVNDWWGDILHEYYGASEGYGHTYVSPAESRARPGTVGRPLGEARVVVVDDAGDPLPPGEVGRVTFAQPGTGELRGMGDLGRLDDDGFLHLTGRSTFMIISGGVNIHPEEIEETLLDDPEVADVAVFGLPHPDLGEQVVAVVELEDGHTADATTADRLAEHCRAHLARFKTPRVFEFVPRLPRLPTGKLDKTALRSTYASRATTPTPIPTEESR</sequence>
<comment type="caution">
    <text evidence="6">The sequence shown here is derived from an EMBL/GenBank/DDBJ whole genome shotgun (WGS) entry which is preliminary data.</text>
</comment>
<organism evidence="6 7">
    <name type="scientific">Nocardioides zeae</name>
    <dbReference type="NCBI Taxonomy" id="1457234"/>
    <lineage>
        <taxon>Bacteria</taxon>
        <taxon>Bacillati</taxon>
        <taxon>Actinomycetota</taxon>
        <taxon>Actinomycetes</taxon>
        <taxon>Propionibacteriales</taxon>
        <taxon>Nocardioidaceae</taxon>
        <taxon>Nocardioides</taxon>
    </lineage>
</organism>
<feature type="domain" description="AMP-binding enzyme C-terminal" evidence="5">
    <location>
        <begin position="403"/>
        <end position="481"/>
    </location>
</feature>
<dbReference type="InterPro" id="IPR020845">
    <property type="entry name" value="AMP-binding_CS"/>
</dbReference>
<dbReference type="InterPro" id="IPR042099">
    <property type="entry name" value="ANL_N_sf"/>
</dbReference>
<comment type="similarity">
    <text evidence="1">Belongs to the ATP-dependent AMP-binding enzyme family.</text>
</comment>
<evidence type="ECO:0000256" key="1">
    <source>
        <dbReference type="ARBA" id="ARBA00006432"/>
    </source>
</evidence>
<dbReference type="Pfam" id="PF13193">
    <property type="entry name" value="AMP-binding_C"/>
    <property type="match status" value="1"/>
</dbReference>
<feature type="compositionally biased region" description="Polar residues" evidence="3">
    <location>
        <begin position="488"/>
        <end position="498"/>
    </location>
</feature>
<dbReference type="InterPro" id="IPR045851">
    <property type="entry name" value="AMP-bd_C_sf"/>
</dbReference>